<evidence type="ECO:0000313" key="10">
    <source>
        <dbReference type="Proteomes" id="UP001231189"/>
    </source>
</evidence>
<dbReference type="InterPro" id="IPR013210">
    <property type="entry name" value="LRR_N_plant-typ"/>
</dbReference>
<evidence type="ECO:0000256" key="3">
    <source>
        <dbReference type="ARBA" id="ARBA00022729"/>
    </source>
</evidence>
<dbReference type="Gene3D" id="3.80.10.10">
    <property type="entry name" value="Ribonuclease Inhibitor"/>
    <property type="match status" value="1"/>
</dbReference>
<dbReference type="InterPro" id="IPR001611">
    <property type="entry name" value="Leu-rich_rpt"/>
</dbReference>
<evidence type="ECO:0000256" key="2">
    <source>
        <dbReference type="ARBA" id="ARBA00022614"/>
    </source>
</evidence>
<dbReference type="Proteomes" id="UP001231189">
    <property type="component" value="Unassembled WGS sequence"/>
</dbReference>
<dbReference type="PANTHER" id="PTHR48059:SF3">
    <property type="entry name" value="OS05G0104700 PROTEIN"/>
    <property type="match status" value="1"/>
</dbReference>
<comment type="similarity">
    <text evidence="6">Belongs to the polygalacturonase-inhibiting protein family.</text>
</comment>
<sequence>MRAIHILAVLLLLAAGGAAGAEKKACHGGDEAALLAVKAAFSNASSFVSWTPDIPCCHWPGIDCSDDDGSGGTTGRVVSLAILRDDGITGVVPGDAIAGLTRLQILFLFKLPRVSGTIPAALARLSGLKELTISRTGVSGPVPSFLGALKALESLDLSFNALTGAIPPSLGAPPRLISVDLSRNRLTGRIPPLLLSKAGPQAFLSLSHNNLSGGIPAEFAAVNFEQIDLSRNQLTGDASLLFGRGDDDKPVLDSADLSRNALSFNMSGLRLTRRLDSLDLSHNMIYGGIPAVVANLTNLQVFNVSYNRLCGAVPVGAAARYDLYSFAHNKCLCGAPLPDACR</sequence>
<comment type="caution">
    <text evidence="9">The sequence shown here is derived from an EMBL/GenBank/DDBJ whole genome shotgun (WGS) entry which is preliminary data.</text>
</comment>
<evidence type="ECO:0000256" key="6">
    <source>
        <dbReference type="ARBA" id="ARBA00038043"/>
    </source>
</evidence>
<reference evidence="9" key="1">
    <citation type="submission" date="2023-07" db="EMBL/GenBank/DDBJ databases">
        <title>A chromosome-level genome assembly of Lolium multiflorum.</title>
        <authorList>
            <person name="Chen Y."/>
            <person name="Copetti D."/>
            <person name="Kolliker R."/>
            <person name="Studer B."/>
        </authorList>
    </citation>
    <scope>NUCLEOTIDE SEQUENCE</scope>
    <source>
        <strain evidence="9">02402/16</strain>
        <tissue evidence="9">Leaf</tissue>
    </source>
</reference>
<dbReference type="InterPro" id="IPR051848">
    <property type="entry name" value="PGIP"/>
</dbReference>
<keyword evidence="2" id="KW-0433">Leucine-rich repeat</keyword>
<dbReference type="Pfam" id="PF08263">
    <property type="entry name" value="LRRNT_2"/>
    <property type="match status" value="1"/>
</dbReference>
<proteinExistence type="inferred from homology"/>
<dbReference type="EMBL" id="JAUUTY010000006">
    <property type="protein sequence ID" value="KAK1615280.1"/>
    <property type="molecule type" value="Genomic_DNA"/>
</dbReference>
<feature type="chain" id="PRO_5042010593" description="Leucine-rich repeat-containing N-terminal plant-type domain-containing protein" evidence="7">
    <location>
        <begin position="21"/>
        <end position="342"/>
    </location>
</feature>
<name>A0AAD8R6X3_LOLMU</name>
<keyword evidence="4" id="KW-0677">Repeat</keyword>
<gene>
    <name evidence="9" type="ORF">QYE76_020797</name>
</gene>
<keyword evidence="5" id="KW-0325">Glycoprotein</keyword>
<protein>
    <recommendedName>
        <fullName evidence="8">Leucine-rich repeat-containing N-terminal plant-type domain-containing protein</fullName>
    </recommendedName>
</protein>
<evidence type="ECO:0000256" key="7">
    <source>
        <dbReference type="SAM" id="SignalP"/>
    </source>
</evidence>
<evidence type="ECO:0000256" key="5">
    <source>
        <dbReference type="ARBA" id="ARBA00023180"/>
    </source>
</evidence>
<dbReference type="Pfam" id="PF00560">
    <property type="entry name" value="LRR_1"/>
    <property type="match status" value="4"/>
</dbReference>
<dbReference type="FunFam" id="3.80.10.10:FF:000041">
    <property type="entry name" value="LRR receptor-like serine/threonine-protein kinase ERECTA"/>
    <property type="match status" value="1"/>
</dbReference>
<keyword evidence="3 7" id="KW-0732">Signal</keyword>
<accession>A0AAD8R6X3</accession>
<feature type="domain" description="Leucine-rich repeat-containing N-terminal plant-type" evidence="8">
    <location>
        <begin position="29"/>
        <end position="65"/>
    </location>
</feature>
<feature type="signal peptide" evidence="7">
    <location>
        <begin position="1"/>
        <end position="20"/>
    </location>
</feature>
<organism evidence="9 10">
    <name type="scientific">Lolium multiflorum</name>
    <name type="common">Italian ryegrass</name>
    <name type="synonym">Lolium perenne subsp. multiflorum</name>
    <dbReference type="NCBI Taxonomy" id="4521"/>
    <lineage>
        <taxon>Eukaryota</taxon>
        <taxon>Viridiplantae</taxon>
        <taxon>Streptophyta</taxon>
        <taxon>Embryophyta</taxon>
        <taxon>Tracheophyta</taxon>
        <taxon>Spermatophyta</taxon>
        <taxon>Magnoliopsida</taxon>
        <taxon>Liliopsida</taxon>
        <taxon>Poales</taxon>
        <taxon>Poaceae</taxon>
        <taxon>BOP clade</taxon>
        <taxon>Pooideae</taxon>
        <taxon>Poodae</taxon>
        <taxon>Poeae</taxon>
        <taxon>Poeae Chloroplast Group 2 (Poeae type)</taxon>
        <taxon>Loliodinae</taxon>
        <taxon>Loliinae</taxon>
        <taxon>Lolium</taxon>
    </lineage>
</organism>
<dbReference type="PANTHER" id="PTHR48059">
    <property type="entry name" value="POLYGALACTURONASE INHIBITOR 1"/>
    <property type="match status" value="1"/>
</dbReference>
<evidence type="ECO:0000313" key="9">
    <source>
        <dbReference type="EMBL" id="KAK1615280.1"/>
    </source>
</evidence>
<comment type="subcellular location">
    <subcellularLocation>
        <location evidence="1">Cell envelope</location>
    </subcellularLocation>
</comment>
<evidence type="ECO:0000256" key="4">
    <source>
        <dbReference type="ARBA" id="ARBA00022737"/>
    </source>
</evidence>
<dbReference type="PRINTS" id="PR00019">
    <property type="entry name" value="LEURICHRPT"/>
</dbReference>
<evidence type="ECO:0000256" key="1">
    <source>
        <dbReference type="ARBA" id="ARBA00004196"/>
    </source>
</evidence>
<keyword evidence="10" id="KW-1185">Reference proteome</keyword>
<dbReference type="InterPro" id="IPR032675">
    <property type="entry name" value="LRR_dom_sf"/>
</dbReference>
<dbReference type="SUPFAM" id="SSF52058">
    <property type="entry name" value="L domain-like"/>
    <property type="match status" value="1"/>
</dbReference>
<dbReference type="AlphaFoldDB" id="A0AAD8R6X3"/>
<evidence type="ECO:0000259" key="8">
    <source>
        <dbReference type="Pfam" id="PF08263"/>
    </source>
</evidence>